<feature type="binding site" evidence="9">
    <location>
        <position position="122"/>
    </location>
    <ligand>
        <name>Ca(2+)</name>
        <dbReference type="ChEBI" id="CHEBI:29108"/>
        <label>1</label>
    </ligand>
</feature>
<dbReference type="Pfam" id="PF00413">
    <property type="entry name" value="Peptidase_M10"/>
    <property type="match status" value="1"/>
</dbReference>
<dbReference type="SUPFAM" id="SSF55486">
    <property type="entry name" value="Metalloproteases ('zincins'), catalytic domain"/>
    <property type="match status" value="1"/>
</dbReference>
<feature type="binding site" evidence="9">
    <location>
        <position position="162"/>
    </location>
    <ligand>
        <name>Zn(2+)</name>
        <dbReference type="ChEBI" id="CHEBI:29105"/>
        <label>2</label>
        <note>catalytic</note>
    </ligand>
</feature>
<dbReference type="Gene3D" id="3.40.390.10">
    <property type="entry name" value="Collagenase (Catalytic Domain)"/>
    <property type="match status" value="1"/>
</dbReference>
<feature type="binding site" evidence="9">
    <location>
        <position position="77"/>
    </location>
    <ligand>
        <name>Zn(2+)</name>
        <dbReference type="ChEBI" id="CHEBI:29105"/>
        <label>1</label>
    </ligand>
</feature>
<name>A0A6J1R1T1_9HYME</name>
<dbReference type="GO" id="GO:0004222">
    <property type="term" value="F:metalloendopeptidase activity"/>
    <property type="evidence" value="ECO:0007669"/>
    <property type="project" value="InterPro"/>
</dbReference>
<dbReference type="Proteomes" id="UP000504618">
    <property type="component" value="Unplaced"/>
</dbReference>
<evidence type="ECO:0000256" key="1">
    <source>
        <dbReference type="ARBA" id="ARBA00010370"/>
    </source>
</evidence>
<evidence type="ECO:0000313" key="11">
    <source>
        <dbReference type="Proteomes" id="UP000504618"/>
    </source>
</evidence>
<feature type="binding site" evidence="8">
    <location>
        <position position="144"/>
    </location>
    <ligand>
        <name>Zn(2+)</name>
        <dbReference type="ChEBI" id="CHEBI:29105"/>
        <label>2</label>
        <note>catalytic</note>
    </ligand>
</feature>
<evidence type="ECO:0000256" key="6">
    <source>
        <dbReference type="ARBA" id="ARBA00022833"/>
    </source>
</evidence>
<feature type="binding site" description="in inhibited form" evidence="9">
    <location>
        <position position="6"/>
    </location>
    <ligand>
        <name>Zn(2+)</name>
        <dbReference type="ChEBI" id="CHEBI:29105"/>
        <label>2</label>
        <note>catalytic</note>
    </ligand>
</feature>
<reference evidence="12" key="1">
    <citation type="submission" date="2025-08" db="UniProtKB">
        <authorList>
            <consortium name="RefSeq"/>
        </authorList>
    </citation>
    <scope>IDENTIFICATION</scope>
    <source>
        <tissue evidence="12">Whole body</tissue>
    </source>
</reference>
<evidence type="ECO:0000256" key="9">
    <source>
        <dbReference type="PIRSR" id="PIRSR621190-2"/>
    </source>
</evidence>
<dbReference type="GO" id="GO:0030198">
    <property type="term" value="P:extracellular matrix organization"/>
    <property type="evidence" value="ECO:0007669"/>
    <property type="project" value="TreeGrafter"/>
</dbReference>
<dbReference type="SUPFAM" id="SSF50923">
    <property type="entry name" value="Hemopexin-like domain"/>
    <property type="match status" value="1"/>
</dbReference>
<evidence type="ECO:0000256" key="8">
    <source>
        <dbReference type="PIRSR" id="PIRSR001191-2"/>
    </source>
</evidence>
<dbReference type="InterPro" id="IPR001818">
    <property type="entry name" value="Pept_M10_metallopeptidase"/>
</dbReference>
<feature type="binding site" evidence="9">
    <location>
        <position position="119"/>
    </location>
    <ligand>
        <name>Ca(2+)</name>
        <dbReference type="ChEBI" id="CHEBI:29108"/>
        <label>3</label>
    </ligand>
</feature>
<dbReference type="InterPro" id="IPR006026">
    <property type="entry name" value="Peptidase_Metallo"/>
</dbReference>
<dbReference type="AlphaFoldDB" id="A0A6J1R1T1"/>
<feature type="binding site" evidence="8">
    <location>
        <position position="148"/>
    </location>
    <ligand>
        <name>Zn(2+)</name>
        <dbReference type="ChEBI" id="CHEBI:29105"/>
        <label>2</label>
        <note>catalytic</note>
    </ligand>
</feature>
<sequence>MSKPRCGFRNILKHGTKASLSKWPKTHLTWHFHLADETELNTARAAFDLWSQHSALTFERSETPNADIIISWRRLRHYNTNTKVNGAICSNKFDGPGNVLAHASLPTDQARFVSEVQVDGDEPWHIYVIKHPTDRFSLHYTLTHKIGHSLGLVHNRRKTSVMFAIQPDQQYPVKLDQNDIADIQCLYGEKNNLVYLVQYPEFSLRPGWPKTLQELGFPENTLINGAVNTHRGRSFVVFNGNAVGEIDECDKDKRVAKFTPLEATFPGIPTGVTSIFRYVDGNLYFTTRAQFYKFNEFTRTVSSAGKFNLRMLNIVCPKVELLQQLRDLLDRIVRLNDNSLTSAASDYSNDDETGVWLSDLRIRRRK</sequence>
<dbReference type="InterPro" id="IPR036375">
    <property type="entry name" value="Hemopexin-like_dom_sf"/>
</dbReference>
<keyword evidence="3 8" id="KW-0479">Metal-binding</keyword>
<feature type="domain" description="Peptidase metallopeptidase" evidence="10">
    <location>
        <begin position="19"/>
        <end position="189"/>
    </location>
</feature>
<evidence type="ECO:0000313" key="12">
    <source>
        <dbReference type="RefSeq" id="XP_024887066.1"/>
    </source>
</evidence>
<feature type="binding site" evidence="9">
    <location>
        <position position="94"/>
    </location>
    <ligand>
        <name>Ca(2+)</name>
        <dbReference type="ChEBI" id="CHEBI:29108"/>
        <label>3</label>
    </ligand>
</feature>
<feature type="binding site" evidence="9">
    <location>
        <position position="122"/>
    </location>
    <ligand>
        <name>Ca(2+)</name>
        <dbReference type="ChEBI" id="CHEBI:29108"/>
        <label>3</label>
    </ligand>
</feature>
<protein>
    <submittedName>
        <fullName evidence="12">Matrix metalloproteinase-19-like</fullName>
    </submittedName>
</protein>
<keyword evidence="2" id="KW-0645">Protease</keyword>
<dbReference type="Gene3D" id="2.110.10.10">
    <property type="entry name" value="Hemopexin-like domain"/>
    <property type="match status" value="1"/>
</dbReference>
<dbReference type="PRINTS" id="PR00138">
    <property type="entry name" value="MATRIXIN"/>
</dbReference>
<dbReference type="GO" id="GO:0005615">
    <property type="term" value="C:extracellular space"/>
    <property type="evidence" value="ECO:0007669"/>
    <property type="project" value="TreeGrafter"/>
</dbReference>
<keyword evidence="6 8" id="KW-0862">Zinc</keyword>
<keyword evidence="4" id="KW-0732">Signal</keyword>
<dbReference type="RefSeq" id="XP_024887066.1">
    <property type="nucleotide sequence ID" value="XM_025031298.1"/>
</dbReference>
<keyword evidence="5" id="KW-0378">Hydrolase</keyword>
<feature type="binding site" evidence="9">
    <location>
        <position position="67"/>
    </location>
    <ligand>
        <name>Ca(2+)</name>
        <dbReference type="ChEBI" id="CHEBI:29108"/>
        <label>2</label>
    </ligand>
</feature>
<feature type="binding site" evidence="8">
    <location>
        <position position="154"/>
    </location>
    <ligand>
        <name>Zn(2+)</name>
        <dbReference type="ChEBI" id="CHEBI:29105"/>
        <label>2</label>
        <note>catalytic</note>
    </ligand>
</feature>
<keyword evidence="7" id="KW-0482">Metalloprotease</keyword>
<proteinExistence type="inferred from homology"/>
<feature type="binding site" evidence="9">
    <location>
        <position position="95"/>
    </location>
    <ligand>
        <name>Ca(2+)</name>
        <dbReference type="ChEBI" id="CHEBI:29108"/>
        <label>3</label>
    </ligand>
</feature>
<dbReference type="InterPro" id="IPR024079">
    <property type="entry name" value="MetalloPept_cat_dom_sf"/>
</dbReference>
<evidence type="ECO:0000256" key="4">
    <source>
        <dbReference type="ARBA" id="ARBA00022729"/>
    </source>
</evidence>
<gene>
    <name evidence="12" type="primary">LOC112464355</name>
</gene>
<comment type="cofactor">
    <cofactor evidence="9">
        <name>Ca(2+)</name>
        <dbReference type="ChEBI" id="CHEBI:29108"/>
    </cofactor>
    <text evidence="9">Can bind about 5 Ca(2+) ions per subunit.</text>
</comment>
<feature type="binding site" evidence="9">
    <location>
        <position position="102"/>
    </location>
    <ligand>
        <name>Zn(2+)</name>
        <dbReference type="ChEBI" id="CHEBI:29105"/>
        <label>1</label>
    </ligand>
</feature>
<dbReference type="PANTHER" id="PTHR10201:SF291">
    <property type="entry name" value="MATRIX METALLOPROTEINASE 1, ISOFORM C-RELATED"/>
    <property type="match status" value="1"/>
</dbReference>
<dbReference type="PIRSF" id="PIRSF001191">
    <property type="entry name" value="Peptidase_M10A_matrix"/>
    <property type="match status" value="1"/>
</dbReference>
<evidence type="ECO:0000256" key="7">
    <source>
        <dbReference type="ARBA" id="ARBA00023049"/>
    </source>
</evidence>
<dbReference type="GO" id="GO:0030574">
    <property type="term" value="P:collagen catabolic process"/>
    <property type="evidence" value="ECO:0007669"/>
    <property type="project" value="TreeGrafter"/>
</dbReference>
<dbReference type="SMART" id="SM00235">
    <property type="entry name" value="ZnMc"/>
    <property type="match status" value="1"/>
</dbReference>
<dbReference type="PANTHER" id="PTHR10201">
    <property type="entry name" value="MATRIX METALLOPROTEINASE"/>
    <property type="match status" value="1"/>
</dbReference>
<organism evidence="11 12">
    <name type="scientific">Temnothorax curvispinosus</name>
    <dbReference type="NCBI Taxonomy" id="300111"/>
    <lineage>
        <taxon>Eukaryota</taxon>
        <taxon>Metazoa</taxon>
        <taxon>Ecdysozoa</taxon>
        <taxon>Arthropoda</taxon>
        <taxon>Hexapoda</taxon>
        <taxon>Insecta</taxon>
        <taxon>Pterygota</taxon>
        <taxon>Neoptera</taxon>
        <taxon>Endopterygota</taxon>
        <taxon>Hymenoptera</taxon>
        <taxon>Apocrita</taxon>
        <taxon>Aculeata</taxon>
        <taxon>Formicoidea</taxon>
        <taxon>Formicidae</taxon>
        <taxon>Myrmicinae</taxon>
        <taxon>Temnothorax</taxon>
    </lineage>
</organism>
<dbReference type="OrthoDB" id="7550572at2759"/>
<dbReference type="InterPro" id="IPR021190">
    <property type="entry name" value="Pept_M10A"/>
</dbReference>
<dbReference type="GO" id="GO:0006508">
    <property type="term" value="P:proteolysis"/>
    <property type="evidence" value="ECO:0007669"/>
    <property type="project" value="UniProtKB-KW"/>
</dbReference>
<evidence type="ECO:0000256" key="5">
    <source>
        <dbReference type="ARBA" id="ARBA00022801"/>
    </source>
</evidence>
<evidence type="ECO:0000256" key="3">
    <source>
        <dbReference type="ARBA" id="ARBA00022723"/>
    </source>
</evidence>
<evidence type="ECO:0000256" key="2">
    <source>
        <dbReference type="ARBA" id="ARBA00022670"/>
    </source>
</evidence>
<comment type="cofactor">
    <cofactor evidence="9">
        <name>Zn(2+)</name>
        <dbReference type="ChEBI" id="CHEBI:29105"/>
    </cofactor>
    <text evidence="9">Binds 2 Zn(2+) ions per subunit.</text>
</comment>
<dbReference type="GeneID" id="112464355"/>
<keyword evidence="9" id="KW-0106">Calcium</keyword>
<dbReference type="GO" id="GO:0031012">
    <property type="term" value="C:extracellular matrix"/>
    <property type="evidence" value="ECO:0007669"/>
    <property type="project" value="InterPro"/>
</dbReference>
<accession>A0A6J1R1T1</accession>
<comment type="similarity">
    <text evidence="1">Belongs to the peptidase M10A family.</text>
</comment>
<evidence type="ECO:0000259" key="10">
    <source>
        <dbReference type="SMART" id="SM00235"/>
    </source>
</evidence>
<dbReference type="GO" id="GO:0008270">
    <property type="term" value="F:zinc ion binding"/>
    <property type="evidence" value="ECO:0007669"/>
    <property type="project" value="InterPro"/>
</dbReference>
<keyword evidence="11" id="KW-1185">Reference proteome</keyword>